<keyword evidence="4" id="KW-0238">DNA-binding</keyword>
<accession>A0A2T4GJ28</accession>
<evidence type="ECO:0000313" key="10">
    <source>
        <dbReference type="EMBL" id="PTD03541.1"/>
    </source>
</evidence>
<dbReference type="PANTHER" id="PTHR46910:SF37">
    <property type="entry name" value="ZN(II)2CYS6 TRANSCRIPTION FACTOR (EUROFUNG)"/>
    <property type="match status" value="1"/>
</dbReference>
<keyword evidence="2" id="KW-0479">Metal-binding</keyword>
<keyword evidence="8" id="KW-0472">Membrane</keyword>
<dbReference type="CDD" id="cd00067">
    <property type="entry name" value="GAL4"/>
    <property type="match status" value="1"/>
</dbReference>
<organism evidence="10 11">
    <name type="scientific">Fusarium culmorum</name>
    <dbReference type="NCBI Taxonomy" id="5516"/>
    <lineage>
        <taxon>Eukaryota</taxon>
        <taxon>Fungi</taxon>
        <taxon>Dikarya</taxon>
        <taxon>Ascomycota</taxon>
        <taxon>Pezizomycotina</taxon>
        <taxon>Sordariomycetes</taxon>
        <taxon>Hypocreomycetidae</taxon>
        <taxon>Hypocreales</taxon>
        <taxon>Nectriaceae</taxon>
        <taxon>Fusarium</taxon>
    </lineage>
</organism>
<comment type="caution">
    <text evidence="10">The sequence shown here is derived from an EMBL/GenBank/DDBJ whole genome shotgun (WGS) entry which is preliminary data.</text>
</comment>
<feature type="domain" description="Zn(2)-C6 fungal-type" evidence="9">
    <location>
        <begin position="6"/>
        <end position="38"/>
    </location>
</feature>
<dbReference type="InterPro" id="IPR036864">
    <property type="entry name" value="Zn2-C6_fun-type_DNA-bd_sf"/>
</dbReference>
<reference evidence="10 11" key="1">
    <citation type="submission" date="2018-02" db="EMBL/GenBank/DDBJ databases">
        <title>Fusarium culmorum secondary metabolites in fungal-bacterial-plant interactions.</title>
        <authorList>
            <person name="Schmidt R."/>
        </authorList>
    </citation>
    <scope>NUCLEOTIDE SEQUENCE [LARGE SCALE GENOMIC DNA]</scope>
    <source>
        <strain evidence="10 11">PV</strain>
    </source>
</reference>
<keyword evidence="5" id="KW-0804">Transcription</keyword>
<evidence type="ECO:0000259" key="9">
    <source>
        <dbReference type="PROSITE" id="PS50048"/>
    </source>
</evidence>
<dbReference type="GO" id="GO:0003677">
    <property type="term" value="F:DNA binding"/>
    <property type="evidence" value="ECO:0007669"/>
    <property type="project" value="UniProtKB-KW"/>
</dbReference>
<feature type="compositionally biased region" description="Polar residues" evidence="7">
    <location>
        <begin position="120"/>
        <end position="129"/>
    </location>
</feature>
<evidence type="ECO:0000256" key="3">
    <source>
        <dbReference type="ARBA" id="ARBA00023015"/>
    </source>
</evidence>
<evidence type="ECO:0000256" key="7">
    <source>
        <dbReference type="SAM" id="MobiDB-lite"/>
    </source>
</evidence>
<dbReference type="CDD" id="cd12148">
    <property type="entry name" value="fungal_TF_MHR"/>
    <property type="match status" value="1"/>
</dbReference>
<evidence type="ECO:0000256" key="5">
    <source>
        <dbReference type="ARBA" id="ARBA00023163"/>
    </source>
</evidence>
<proteinExistence type="predicted"/>
<dbReference type="InterPro" id="IPR050987">
    <property type="entry name" value="AtrR-like"/>
</dbReference>
<dbReference type="SMART" id="SM00066">
    <property type="entry name" value="GAL4"/>
    <property type="match status" value="1"/>
</dbReference>
<dbReference type="PROSITE" id="PS50048">
    <property type="entry name" value="ZN2_CY6_FUNGAL_2"/>
    <property type="match status" value="1"/>
</dbReference>
<dbReference type="Proteomes" id="UP000241587">
    <property type="component" value="Unassembled WGS sequence"/>
</dbReference>
<evidence type="ECO:0000256" key="1">
    <source>
        <dbReference type="ARBA" id="ARBA00004123"/>
    </source>
</evidence>
<dbReference type="Gene3D" id="4.10.240.10">
    <property type="entry name" value="Zn(2)-C6 fungal-type DNA-binding domain"/>
    <property type="match status" value="1"/>
</dbReference>
<dbReference type="AlphaFoldDB" id="A0A2T4GJ28"/>
<dbReference type="SUPFAM" id="SSF57701">
    <property type="entry name" value="Zn2/Cys6 DNA-binding domain"/>
    <property type="match status" value="1"/>
</dbReference>
<dbReference type="Pfam" id="PF04082">
    <property type="entry name" value="Fungal_trans"/>
    <property type="match status" value="1"/>
</dbReference>
<evidence type="ECO:0000256" key="4">
    <source>
        <dbReference type="ARBA" id="ARBA00023125"/>
    </source>
</evidence>
<dbReference type="PANTHER" id="PTHR46910">
    <property type="entry name" value="TRANSCRIPTION FACTOR PDR1"/>
    <property type="match status" value="1"/>
</dbReference>
<evidence type="ECO:0000313" key="11">
    <source>
        <dbReference type="Proteomes" id="UP000241587"/>
    </source>
</evidence>
<keyword evidence="6" id="KW-0539">Nucleus</keyword>
<dbReference type="InterPro" id="IPR007219">
    <property type="entry name" value="XnlR_reg_dom"/>
</dbReference>
<gene>
    <name evidence="10" type="ORF">FCULG_00002567</name>
</gene>
<protein>
    <recommendedName>
        <fullName evidence="9">Zn(2)-C6 fungal-type domain-containing protein</fullName>
    </recommendedName>
</protein>
<dbReference type="PROSITE" id="PS00463">
    <property type="entry name" value="ZN2_CY6_FUNGAL_1"/>
    <property type="match status" value="1"/>
</dbReference>
<dbReference type="InterPro" id="IPR001138">
    <property type="entry name" value="Zn2Cys6_DnaBD"/>
</dbReference>
<dbReference type="SMART" id="SM00906">
    <property type="entry name" value="Fungal_trans"/>
    <property type="match status" value="1"/>
</dbReference>
<evidence type="ECO:0000256" key="6">
    <source>
        <dbReference type="ARBA" id="ARBA00023242"/>
    </source>
</evidence>
<feature type="transmembrane region" description="Helical" evidence="8">
    <location>
        <begin position="597"/>
        <end position="617"/>
    </location>
</feature>
<sequence length="691" mass="78070">MVQKKACDACHKRKIQCDLTDSDAPCNWCQHHNLACTFDRVRGRRKQAARSRSKQTSESSLSERLRKVEEALAQSLAGQSDPLSRVSKHFTSSSLPVHDHSESPTIENGKEPTPVVVTQPDPSDSSMADSESIVQPESLTTFVPSPSAVSYGQLHFDGCHFGHLSQHNGLPLISDQGKEWIASKTGEQVRFETGGTGRQLRPPLSTPLSTPRFTDPHDLYTLPDRTFVETIWHVFSNSSFRLVFPVVDPELFYDTINLAYMSWSGETPSLEHMTQMACVLAFASMIPLFQGSLVDLPPVDTDICAAKARYILSDVLERPNLATLQVAFMLNMHEVFLGRLRSASMFHAIACRMAFTLGGQNYTTTETNKGRITHRERERRQIRLLFWLSYIFDKDIALRSGQPPLMADDYCDLTLPEKYLESYEYLPGLSHHLPLELDGDTALAPHLPGDPRLSHIKEKTSRLLYSAQAARKTPAQLLFDIRDLDDELETWRKSIPQNFRPQLSIRNNYQVNVENMHLPHSMRSITLHLEYHHVLTTIHRASGRCMHHPEHEKSNIDAEWPSNIESGVESSIALALEASRSTLLYLMAAMDGVAGEAFWIVVFYPTAAMITIFFNILMHPLRPSAKTDLELLKSSSDLIQKLPSSHLRPHDERMEKINDFCMELVRLASSAINKAVYELDQEHEILPPTNI</sequence>
<dbReference type="GO" id="GO:0006351">
    <property type="term" value="P:DNA-templated transcription"/>
    <property type="evidence" value="ECO:0007669"/>
    <property type="project" value="InterPro"/>
</dbReference>
<evidence type="ECO:0000256" key="8">
    <source>
        <dbReference type="SAM" id="Phobius"/>
    </source>
</evidence>
<dbReference type="OrthoDB" id="4116913at2759"/>
<evidence type="ECO:0000256" key="2">
    <source>
        <dbReference type="ARBA" id="ARBA00022723"/>
    </source>
</evidence>
<keyword evidence="8" id="KW-1133">Transmembrane helix</keyword>
<keyword evidence="11" id="KW-1185">Reference proteome</keyword>
<keyword evidence="8" id="KW-0812">Transmembrane</keyword>
<feature type="region of interest" description="Disordered" evidence="7">
    <location>
        <begin position="75"/>
        <end position="129"/>
    </location>
</feature>
<comment type="subcellular location">
    <subcellularLocation>
        <location evidence="1">Nucleus</location>
    </subcellularLocation>
</comment>
<name>A0A2T4GJ28_FUSCU</name>
<dbReference type="OMA" id="KIHFAGH"/>
<dbReference type="EMBL" id="PVEM01000012">
    <property type="protein sequence ID" value="PTD03541.1"/>
    <property type="molecule type" value="Genomic_DNA"/>
</dbReference>
<dbReference type="GO" id="GO:0000981">
    <property type="term" value="F:DNA-binding transcription factor activity, RNA polymerase II-specific"/>
    <property type="evidence" value="ECO:0007669"/>
    <property type="project" value="InterPro"/>
</dbReference>
<keyword evidence="3" id="KW-0805">Transcription regulation</keyword>
<dbReference type="Pfam" id="PF00172">
    <property type="entry name" value="Zn_clus"/>
    <property type="match status" value="1"/>
</dbReference>
<dbReference type="GO" id="GO:0005634">
    <property type="term" value="C:nucleus"/>
    <property type="evidence" value="ECO:0007669"/>
    <property type="project" value="UniProtKB-SubCell"/>
</dbReference>
<dbReference type="GO" id="GO:0008270">
    <property type="term" value="F:zinc ion binding"/>
    <property type="evidence" value="ECO:0007669"/>
    <property type="project" value="InterPro"/>
</dbReference>